<dbReference type="InterPro" id="IPR036812">
    <property type="entry name" value="NAD(P)_OxRdtase_dom_sf"/>
</dbReference>
<dbReference type="Pfam" id="PF00248">
    <property type="entry name" value="Aldo_ket_red"/>
    <property type="match status" value="1"/>
</dbReference>
<dbReference type="Proteomes" id="UP000054770">
    <property type="component" value="Unassembled WGS sequence"/>
</dbReference>
<dbReference type="Gene3D" id="3.20.20.100">
    <property type="entry name" value="NADP-dependent oxidoreductase domain"/>
    <property type="match status" value="1"/>
</dbReference>
<dbReference type="SUPFAM" id="SSF51430">
    <property type="entry name" value="NAD(P)-linked oxidoreductase"/>
    <property type="match status" value="1"/>
</dbReference>
<dbReference type="PANTHER" id="PTHR43312">
    <property type="entry name" value="D-THREO-ALDOSE 1-DEHYDROGENASE"/>
    <property type="match status" value="1"/>
</dbReference>
<evidence type="ECO:0000313" key="3">
    <source>
        <dbReference type="EMBL" id="SAL86165.1"/>
    </source>
</evidence>
<dbReference type="EMBL" id="FCON02000215">
    <property type="protein sequence ID" value="SAL86165.1"/>
    <property type="molecule type" value="Genomic_DNA"/>
</dbReference>
<dbReference type="RefSeq" id="WP_087649713.1">
    <property type="nucleotide sequence ID" value="NZ_FCON02000215.1"/>
</dbReference>
<sequence length="313" mass="34105">MTPPSRDRRAFLQLATSAALALPFTRPTRAQTSRPEPMTAMTRRPIPSTGEALPVVGCGTWRTFDVGNDAKAREGLADVLRVLFDAGGSVIDSSPMYGSSEAVAGALLTQLDDHRKAFVATKVWTQGREAGIAQMQESMRRLQQPRIDLMQIHNLLDWRTQLATLRDWKAAGRIRYIGITHYTSSAFGEVEAVLRSEKLDFVQINYAADDREAGQRILPLAAERGVAVIINQPFGGGGLLARIHDRPLPAWAQEIGCTSWAQVLLKFVLANPAVTCVIPGTGRREHMIDNVHAGVGVYPDGALCKRIADAVAT</sequence>
<dbReference type="OrthoDB" id="8563187at2"/>
<dbReference type="PROSITE" id="PS51318">
    <property type="entry name" value="TAT"/>
    <property type="match status" value="1"/>
</dbReference>
<reference evidence="3" key="1">
    <citation type="submission" date="2016-01" db="EMBL/GenBank/DDBJ databases">
        <authorList>
            <person name="Peeters C."/>
        </authorList>
    </citation>
    <scope>NUCLEOTIDE SEQUENCE [LARGE SCALE GENOMIC DNA]</scope>
    <source>
        <strain evidence="3">LMG 22940</strain>
    </source>
</reference>
<dbReference type="InterPro" id="IPR023210">
    <property type="entry name" value="NADP_OxRdtase_dom"/>
</dbReference>
<dbReference type="InterPro" id="IPR053135">
    <property type="entry name" value="AKR2_Oxidoreductase"/>
</dbReference>
<feature type="domain" description="NADP-dependent oxidoreductase" evidence="2">
    <location>
        <begin position="56"/>
        <end position="294"/>
    </location>
</feature>
<gene>
    <name evidence="3" type="ORF">AWB68_07932</name>
</gene>
<dbReference type="InterPro" id="IPR006311">
    <property type="entry name" value="TAT_signal"/>
</dbReference>
<feature type="region of interest" description="Disordered" evidence="1">
    <location>
        <begin position="27"/>
        <end position="49"/>
    </location>
</feature>
<protein>
    <submittedName>
        <fullName evidence="3">Aldo/keto reductase</fullName>
    </submittedName>
</protein>
<dbReference type="CDD" id="cd19095">
    <property type="entry name" value="AKR_PA4992-like"/>
    <property type="match status" value="1"/>
</dbReference>
<name>A0A158KYV9_9BURK</name>
<accession>A0A158KYV9</accession>
<dbReference type="AlphaFoldDB" id="A0A158KYV9"/>
<dbReference type="PANTHER" id="PTHR43312:SF1">
    <property type="entry name" value="NADP-DEPENDENT OXIDOREDUCTASE DOMAIN-CONTAINING PROTEIN"/>
    <property type="match status" value="1"/>
</dbReference>
<evidence type="ECO:0000259" key="2">
    <source>
        <dbReference type="Pfam" id="PF00248"/>
    </source>
</evidence>
<organism evidence="3 4">
    <name type="scientific">Caballeronia choica</name>
    <dbReference type="NCBI Taxonomy" id="326476"/>
    <lineage>
        <taxon>Bacteria</taxon>
        <taxon>Pseudomonadati</taxon>
        <taxon>Pseudomonadota</taxon>
        <taxon>Betaproteobacteria</taxon>
        <taxon>Burkholderiales</taxon>
        <taxon>Burkholderiaceae</taxon>
        <taxon>Caballeronia</taxon>
    </lineage>
</organism>
<comment type="caution">
    <text evidence="3">The sequence shown here is derived from an EMBL/GenBank/DDBJ whole genome shotgun (WGS) entry which is preliminary data.</text>
</comment>
<keyword evidence="4" id="KW-1185">Reference proteome</keyword>
<evidence type="ECO:0000313" key="4">
    <source>
        <dbReference type="Proteomes" id="UP000054770"/>
    </source>
</evidence>
<evidence type="ECO:0000256" key="1">
    <source>
        <dbReference type="SAM" id="MobiDB-lite"/>
    </source>
</evidence>
<proteinExistence type="predicted"/>